<reference evidence="2" key="1">
    <citation type="submission" date="2016-10" db="EMBL/GenBank/DDBJ databases">
        <authorList>
            <person name="Varghese N."/>
            <person name="Submissions S."/>
        </authorList>
    </citation>
    <scope>NUCLEOTIDE SEQUENCE [LARGE SCALE GENOMIC DNA]</scope>
    <source>
        <strain evidence="2">DSM 45237</strain>
    </source>
</reference>
<dbReference type="EMBL" id="FNUC01000003">
    <property type="protein sequence ID" value="SEE75405.1"/>
    <property type="molecule type" value="Genomic_DNA"/>
</dbReference>
<dbReference type="AlphaFoldDB" id="A0A1H5LEC3"/>
<protein>
    <recommendedName>
        <fullName evidence="3">NADPH-dependent FMN reductase</fullName>
    </recommendedName>
</protein>
<evidence type="ECO:0000313" key="2">
    <source>
        <dbReference type="Proteomes" id="UP000181980"/>
    </source>
</evidence>
<organism evidence="1 2">
    <name type="scientific">Jiangella alba</name>
    <dbReference type="NCBI Taxonomy" id="561176"/>
    <lineage>
        <taxon>Bacteria</taxon>
        <taxon>Bacillati</taxon>
        <taxon>Actinomycetota</taxon>
        <taxon>Actinomycetes</taxon>
        <taxon>Jiangellales</taxon>
        <taxon>Jiangellaceae</taxon>
        <taxon>Jiangella</taxon>
    </lineage>
</organism>
<keyword evidence="2" id="KW-1185">Reference proteome</keyword>
<gene>
    <name evidence="1" type="ORF">SAMN04488561_2558</name>
</gene>
<evidence type="ECO:0008006" key="3">
    <source>
        <dbReference type="Google" id="ProtNLM"/>
    </source>
</evidence>
<name>A0A1H5LEC3_9ACTN</name>
<dbReference type="Proteomes" id="UP000181980">
    <property type="component" value="Unassembled WGS sequence"/>
</dbReference>
<proteinExistence type="predicted"/>
<sequence>MCQGLVGQVQTQPLIRSLQDGGVNRNPTRQVSCGQDDVEWPRVHDAILAAEILVVASPTCVGRPATNLVAVARALAESPLPAPS</sequence>
<accession>A0A1H5LEC3</accession>
<evidence type="ECO:0000313" key="1">
    <source>
        <dbReference type="EMBL" id="SEE75405.1"/>
    </source>
</evidence>